<sequence length="697" mass="79288">MKKILILSANPIDTARLRLDEEVRQIQAGLERSKSRDKFEIVTIWAVRPDDLRRALLDHKPQIVHFIGHGEGAEGLALENDSGQVHLVSTNSLARLFKLFQDSIECVLLNACYSEVQAEAIYESVDCVVGMGKEIGDRAAIKFAVGFYDALGADRSYEDAYEFGCTAIDLEGIPESATPVLKSKLKPNTLQTKRIFVSYKRNVDPDESLALQIFQALKQQHTVFIDQTMQIGTRWVECIKAEISQADFIIVLLSAQSINSEMVEAEISFAHDLAKQQNGLPIILPVRVAYREPFQYPLSAYLNHINWAFWENVEDTQRLINELTQAISGGGLSITQPQTKADLIKTSEPSPLPRPFPSAQPVRLEMPEGTMEAESKFYVERSSDSIALDTIKLQGVTITIKAPRQMGKSSLLIRTMNAAVNAGKSVAFLDFQLFDKADLSNAEIFFRQFSTWLTDELEMAHRVDEYWNNPLGNSQRCTRYMSRYLLKEFGKPLVLAMDEVERLFDTDFRSDFFGMLRSWHNQRATTPIWKQLDLALVTSTEPYQLIDNLNQSPFNVGQVIELEDFTPAQVADLNRRHGSPLNPREEQQLIRLLNGHPYLVRLALYLIASHRLSTAELFANATSDNGPFGHHLRNHLFRLHGKQELIRGMFQVIHQNICEDERVFFRLRGAGLVRREGRTVIPRCQLYTDFFKEHLRG</sequence>
<organism evidence="2 3">
    <name type="scientific">Aetokthonos hydrillicola Thurmond2011</name>
    <dbReference type="NCBI Taxonomy" id="2712845"/>
    <lineage>
        <taxon>Bacteria</taxon>
        <taxon>Bacillati</taxon>
        <taxon>Cyanobacteriota</taxon>
        <taxon>Cyanophyceae</taxon>
        <taxon>Nostocales</taxon>
        <taxon>Hapalosiphonaceae</taxon>
        <taxon>Aetokthonos</taxon>
    </lineage>
</organism>
<dbReference type="PROSITE" id="PS50104">
    <property type="entry name" value="TIR"/>
    <property type="match status" value="1"/>
</dbReference>
<dbReference type="Pfam" id="PF14516">
    <property type="entry name" value="AAA_35"/>
    <property type="match status" value="1"/>
</dbReference>
<evidence type="ECO:0000313" key="3">
    <source>
        <dbReference type="Proteomes" id="UP000667802"/>
    </source>
</evidence>
<dbReference type="Pfam" id="PF12770">
    <property type="entry name" value="CHAT"/>
    <property type="match status" value="1"/>
</dbReference>
<dbReference type="RefSeq" id="WP_208343834.1">
    <property type="nucleotide sequence ID" value="NZ_CAWQFN010000376.1"/>
</dbReference>
<dbReference type="SUPFAM" id="SSF52540">
    <property type="entry name" value="P-loop containing nucleoside triphosphate hydrolases"/>
    <property type="match status" value="1"/>
</dbReference>
<dbReference type="Pfam" id="PF13676">
    <property type="entry name" value="TIR_2"/>
    <property type="match status" value="1"/>
</dbReference>
<dbReference type="AlphaFoldDB" id="A0AAP5M5M8"/>
<dbReference type="InterPro" id="IPR000157">
    <property type="entry name" value="TIR_dom"/>
</dbReference>
<dbReference type="Gene3D" id="3.40.50.10140">
    <property type="entry name" value="Toll/interleukin-1 receptor homology (TIR) domain"/>
    <property type="match status" value="1"/>
</dbReference>
<accession>A0AAP5M5M8</accession>
<dbReference type="InterPro" id="IPR035897">
    <property type="entry name" value="Toll_tir_struct_dom_sf"/>
</dbReference>
<evidence type="ECO:0000259" key="1">
    <source>
        <dbReference type="PROSITE" id="PS50104"/>
    </source>
</evidence>
<dbReference type="SUPFAM" id="SSF52200">
    <property type="entry name" value="Toll/Interleukin receptor TIR domain"/>
    <property type="match status" value="1"/>
</dbReference>
<dbReference type="EMBL" id="JAALHA020000001">
    <property type="protein sequence ID" value="MDR9893315.1"/>
    <property type="molecule type" value="Genomic_DNA"/>
</dbReference>
<dbReference type="Proteomes" id="UP000667802">
    <property type="component" value="Unassembled WGS sequence"/>
</dbReference>
<comment type="caution">
    <text evidence="2">The sequence shown here is derived from an EMBL/GenBank/DDBJ whole genome shotgun (WGS) entry which is preliminary data.</text>
</comment>
<name>A0AAP5M5M8_9CYAN</name>
<dbReference type="InterPro" id="IPR024983">
    <property type="entry name" value="CHAT_dom"/>
</dbReference>
<dbReference type="InterPro" id="IPR027417">
    <property type="entry name" value="P-loop_NTPase"/>
</dbReference>
<dbReference type="GO" id="GO:0007165">
    <property type="term" value="P:signal transduction"/>
    <property type="evidence" value="ECO:0007669"/>
    <property type="project" value="InterPro"/>
</dbReference>
<dbReference type="Gene3D" id="3.40.50.300">
    <property type="entry name" value="P-loop containing nucleotide triphosphate hydrolases"/>
    <property type="match status" value="1"/>
</dbReference>
<proteinExistence type="predicted"/>
<feature type="domain" description="TIR" evidence="1">
    <location>
        <begin position="191"/>
        <end position="328"/>
    </location>
</feature>
<protein>
    <submittedName>
        <fullName evidence="2">AAA-like domain-containing protein</fullName>
    </submittedName>
</protein>
<gene>
    <name evidence="2" type="ORF">G7B40_001770</name>
</gene>
<keyword evidence="3" id="KW-1185">Reference proteome</keyword>
<evidence type="ECO:0000313" key="2">
    <source>
        <dbReference type="EMBL" id="MDR9893315.1"/>
    </source>
</evidence>
<reference evidence="3" key="1">
    <citation type="journal article" date="2021" name="Science">
        <title>Hunting the eagle killer: A cyanobacterial neurotoxin causes vacuolar myelinopathy.</title>
        <authorList>
            <person name="Breinlinger S."/>
            <person name="Phillips T.J."/>
            <person name="Haram B.N."/>
            <person name="Mares J."/>
            <person name="Martinez Yerena J.A."/>
            <person name="Hrouzek P."/>
            <person name="Sobotka R."/>
            <person name="Henderson W.M."/>
            <person name="Schmieder P."/>
            <person name="Williams S.M."/>
            <person name="Lauderdale J.D."/>
            <person name="Wilde H.D."/>
            <person name="Gerrin W."/>
            <person name="Kust A."/>
            <person name="Washington J.W."/>
            <person name="Wagner C."/>
            <person name="Geier B."/>
            <person name="Liebeke M."/>
            <person name="Enke H."/>
            <person name="Niedermeyer T.H.J."/>
            <person name="Wilde S.B."/>
        </authorList>
    </citation>
    <scope>NUCLEOTIDE SEQUENCE [LARGE SCALE GENOMIC DNA]</scope>
    <source>
        <strain evidence="3">Thurmond2011</strain>
    </source>
</reference>